<keyword evidence="2" id="KW-1185">Reference proteome</keyword>
<feature type="non-terminal residue" evidence="1">
    <location>
        <position position="75"/>
    </location>
</feature>
<evidence type="ECO:0000313" key="2">
    <source>
        <dbReference type="Proteomes" id="UP000789920"/>
    </source>
</evidence>
<proteinExistence type="predicted"/>
<sequence>MPSVTLIADILREIFEYHKDDPKTLHSLINVNRLWCCQAIPLLWRRPFEMAAQDRYHQIIGTYIMCLSDKALSRF</sequence>
<name>A0ACA9S664_9GLOM</name>
<evidence type="ECO:0000313" key="1">
    <source>
        <dbReference type="EMBL" id="CAG8826807.1"/>
    </source>
</evidence>
<organism evidence="1 2">
    <name type="scientific">Racocetra persica</name>
    <dbReference type="NCBI Taxonomy" id="160502"/>
    <lineage>
        <taxon>Eukaryota</taxon>
        <taxon>Fungi</taxon>
        <taxon>Fungi incertae sedis</taxon>
        <taxon>Mucoromycota</taxon>
        <taxon>Glomeromycotina</taxon>
        <taxon>Glomeromycetes</taxon>
        <taxon>Diversisporales</taxon>
        <taxon>Gigasporaceae</taxon>
        <taxon>Racocetra</taxon>
    </lineage>
</organism>
<reference evidence="1" key="1">
    <citation type="submission" date="2021-06" db="EMBL/GenBank/DDBJ databases">
        <authorList>
            <person name="Kallberg Y."/>
            <person name="Tangrot J."/>
            <person name="Rosling A."/>
        </authorList>
    </citation>
    <scope>NUCLEOTIDE SEQUENCE</scope>
    <source>
        <strain evidence="1">MA461A</strain>
    </source>
</reference>
<protein>
    <submittedName>
        <fullName evidence="1">31753_t:CDS:1</fullName>
    </submittedName>
</protein>
<accession>A0ACA9S664</accession>
<dbReference type="EMBL" id="CAJVQC010092803">
    <property type="protein sequence ID" value="CAG8826807.1"/>
    <property type="molecule type" value="Genomic_DNA"/>
</dbReference>
<gene>
    <name evidence="1" type="ORF">RPERSI_LOCUS26816</name>
</gene>
<comment type="caution">
    <text evidence="1">The sequence shown here is derived from an EMBL/GenBank/DDBJ whole genome shotgun (WGS) entry which is preliminary data.</text>
</comment>
<dbReference type="Proteomes" id="UP000789920">
    <property type="component" value="Unassembled WGS sequence"/>
</dbReference>